<dbReference type="Proteomes" id="UP001165079">
    <property type="component" value="Unassembled WGS sequence"/>
</dbReference>
<evidence type="ECO:0000259" key="10">
    <source>
        <dbReference type="Pfam" id="PF02870"/>
    </source>
</evidence>
<keyword evidence="5" id="KW-0808">Transferase</keyword>
<dbReference type="EC" id="2.1.1.63" evidence="3"/>
<dbReference type="GO" id="GO:0006281">
    <property type="term" value="P:DNA repair"/>
    <property type="evidence" value="ECO:0007669"/>
    <property type="project" value="UniProtKB-KW"/>
</dbReference>
<dbReference type="InterPro" id="IPR036631">
    <property type="entry name" value="MGMT_N_sf"/>
</dbReference>
<dbReference type="PROSITE" id="PS00374">
    <property type="entry name" value="MGMT"/>
    <property type="match status" value="1"/>
</dbReference>
<dbReference type="InterPro" id="IPR001497">
    <property type="entry name" value="MethylDNA_cys_MeTrfase_AS"/>
</dbReference>
<evidence type="ECO:0000256" key="5">
    <source>
        <dbReference type="ARBA" id="ARBA00022679"/>
    </source>
</evidence>
<reference evidence="11" key="1">
    <citation type="submission" date="2023-03" db="EMBL/GenBank/DDBJ databases">
        <title>Actinorhabdospora filicis NBRC 111898.</title>
        <authorList>
            <person name="Ichikawa N."/>
            <person name="Sato H."/>
            <person name="Tonouchi N."/>
        </authorList>
    </citation>
    <scope>NUCLEOTIDE SEQUENCE</scope>
    <source>
        <strain evidence="11">NBRC 111898</strain>
    </source>
</reference>
<dbReference type="SUPFAM" id="SSF46767">
    <property type="entry name" value="Methylated DNA-protein cysteine methyltransferase, C-terminal domain"/>
    <property type="match status" value="1"/>
</dbReference>
<proteinExistence type="inferred from homology"/>
<accession>A0A9W6SLT2</accession>
<protein>
    <recommendedName>
        <fullName evidence="3">methylated-DNA--[protein]-cysteine S-methyltransferase</fullName>
        <ecNumber evidence="3">2.1.1.63</ecNumber>
    </recommendedName>
</protein>
<keyword evidence="12" id="KW-1185">Reference proteome</keyword>
<evidence type="ECO:0000256" key="8">
    <source>
        <dbReference type="ARBA" id="ARBA00049348"/>
    </source>
</evidence>
<evidence type="ECO:0000259" key="9">
    <source>
        <dbReference type="Pfam" id="PF01035"/>
    </source>
</evidence>
<evidence type="ECO:0000256" key="4">
    <source>
        <dbReference type="ARBA" id="ARBA00022603"/>
    </source>
</evidence>
<dbReference type="GO" id="GO:0032259">
    <property type="term" value="P:methylation"/>
    <property type="evidence" value="ECO:0007669"/>
    <property type="project" value="UniProtKB-KW"/>
</dbReference>
<keyword evidence="7" id="KW-0234">DNA repair</keyword>
<dbReference type="InterPro" id="IPR014048">
    <property type="entry name" value="MethylDNA_cys_MeTrfase_DNA-bd"/>
</dbReference>
<dbReference type="InterPro" id="IPR036388">
    <property type="entry name" value="WH-like_DNA-bd_sf"/>
</dbReference>
<dbReference type="FunFam" id="1.10.10.10:FF:000214">
    <property type="entry name" value="Methylated-DNA--protein-cysteine methyltransferase"/>
    <property type="match status" value="1"/>
</dbReference>
<comment type="catalytic activity">
    <reaction evidence="1">
        <text>a 4-O-methyl-thymidine in DNA + L-cysteinyl-[protein] = a thymidine in DNA + S-methyl-L-cysteinyl-[protein]</text>
        <dbReference type="Rhea" id="RHEA:53428"/>
        <dbReference type="Rhea" id="RHEA-COMP:10131"/>
        <dbReference type="Rhea" id="RHEA-COMP:10132"/>
        <dbReference type="Rhea" id="RHEA-COMP:13555"/>
        <dbReference type="Rhea" id="RHEA-COMP:13556"/>
        <dbReference type="ChEBI" id="CHEBI:29950"/>
        <dbReference type="ChEBI" id="CHEBI:82612"/>
        <dbReference type="ChEBI" id="CHEBI:137386"/>
        <dbReference type="ChEBI" id="CHEBI:137387"/>
        <dbReference type="EC" id="2.1.1.63"/>
    </reaction>
</comment>
<dbReference type="Pfam" id="PF02870">
    <property type="entry name" value="Methyltransf_1N"/>
    <property type="match status" value="1"/>
</dbReference>
<dbReference type="RefSeq" id="WP_285664425.1">
    <property type="nucleotide sequence ID" value="NZ_BSTX01000002.1"/>
</dbReference>
<feature type="domain" description="Methylguanine DNA methyltransferase ribonuclease-like" evidence="10">
    <location>
        <begin position="6"/>
        <end position="77"/>
    </location>
</feature>
<evidence type="ECO:0000313" key="11">
    <source>
        <dbReference type="EMBL" id="GLZ79304.1"/>
    </source>
</evidence>
<dbReference type="PANTHER" id="PTHR10815:SF5">
    <property type="entry name" value="METHYLATED-DNA--PROTEIN-CYSTEINE METHYLTRANSFERASE"/>
    <property type="match status" value="1"/>
</dbReference>
<dbReference type="CDD" id="cd06445">
    <property type="entry name" value="ATase"/>
    <property type="match status" value="1"/>
</dbReference>
<feature type="domain" description="Methylated-DNA-[protein]-cysteine S-methyltransferase DNA binding" evidence="9">
    <location>
        <begin position="84"/>
        <end position="168"/>
    </location>
</feature>
<dbReference type="EMBL" id="BSTX01000002">
    <property type="protein sequence ID" value="GLZ79304.1"/>
    <property type="molecule type" value="Genomic_DNA"/>
</dbReference>
<comment type="caution">
    <text evidence="11">The sequence shown here is derived from an EMBL/GenBank/DDBJ whole genome shotgun (WGS) entry which is preliminary data.</text>
</comment>
<dbReference type="GO" id="GO:0003908">
    <property type="term" value="F:methylated-DNA-[protein]-cysteine S-methyltransferase activity"/>
    <property type="evidence" value="ECO:0007669"/>
    <property type="project" value="UniProtKB-EC"/>
</dbReference>
<evidence type="ECO:0000313" key="12">
    <source>
        <dbReference type="Proteomes" id="UP001165079"/>
    </source>
</evidence>
<dbReference type="PANTHER" id="PTHR10815">
    <property type="entry name" value="METHYLATED-DNA--PROTEIN-CYSTEINE METHYLTRANSFERASE"/>
    <property type="match status" value="1"/>
</dbReference>
<dbReference type="Gene3D" id="3.30.160.70">
    <property type="entry name" value="Methylated DNA-protein cysteine methyltransferase domain"/>
    <property type="match status" value="1"/>
</dbReference>
<name>A0A9W6SLT2_9ACTN</name>
<keyword evidence="6" id="KW-0227">DNA damage</keyword>
<evidence type="ECO:0000256" key="2">
    <source>
        <dbReference type="ARBA" id="ARBA00008711"/>
    </source>
</evidence>
<dbReference type="InterPro" id="IPR008332">
    <property type="entry name" value="MethylG_MeTrfase_N"/>
</dbReference>
<sequence length="175" mass="18604">MGEDTVWTTLPGPTGPVAIAVSPRGLRRLSLLDRPERAAEHMPDGAVEGENERTAAVAAQLAAYLTGERREFDLPLDWSDFDGWQRTVLQTLHETVAYGETVSYGELAARAGRPGAARVVGAIMGSNPIPIVVPCHRVVDSGGGLGGFSGSRRGPSMETKRRLLTIEGAIAPTLF</sequence>
<dbReference type="Gene3D" id="1.10.10.10">
    <property type="entry name" value="Winged helix-like DNA-binding domain superfamily/Winged helix DNA-binding domain"/>
    <property type="match status" value="1"/>
</dbReference>
<dbReference type="NCBIfam" id="TIGR00589">
    <property type="entry name" value="ogt"/>
    <property type="match status" value="1"/>
</dbReference>
<evidence type="ECO:0000256" key="1">
    <source>
        <dbReference type="ARBA" id="ARBA00001286"/>
    </source>
</evidence>
<comment type="similarity">
    <text evidence="2">Belongs to the MGMT family.</text>
</comment>
<dbReference type="Pfam" id="PF01035">
    <property type="entry name" value="DNA_binding_1"/>
    <property type="match status" value="1"/>
</dbReference>
<dbReference type="AlphaFoldDB" id="A0A9W6SLT2"/>
<organism evidence="11 12">
    <name type="scientific">Actinorhabdospora filicis</name>
    <dbReference type="NCBI Taxonomy" id="1785913"/>
    <lineage>
        <taxon>Bacteria</taxon>
        <taxon>Bacillati</taxon>
        <taxon>Actinomycetota</taxon>
        <taxon>Actinomycetes</taxon>
        <taxon>Micromonosporales</taxon>
        <taxon>Micromonosporaceae</taxon>
        <taxon>Actinorhabdospora</taxon>
    </lineage>
</organism>
<dbReference type="InterPro" id="IPR036217">
    <property type="entry name" value="MethylDNA_cys_MeTrfase_DNAb"/>
</dbReference>
<gene>
    <name evidence="11" type="ORF">Afil01_41110</name>
</gene>
<comment type="catalytic activity">
    <reaction evidence="8">
        <text>a 6-O-methyl-2'-deoxyguanosine in DNA + L-cysteinyl-[protein] = S-methyl-L-cysteinyl-[protein] + a 2'-deoxyguanosine in DNA</text>
        <dbReference type="Rhea" id="RHEA:24000"/>
        <dbReference type="Rhea" id="RHEA-COMP:10131"/>
        <dbReference type="Rhea" id="RHEA-COMP:10132"/>
        <dbReference type="Rhea" id="RHEA-COMP:11367"/>
        <dbReference type="Rhea" id="RHEA-COMP:11368"/>
        <dbReference type="ChEBI" id="CHEBI:29950"/>
        <dbReference type="ChEBI" id="CHEBI:82612"/>
        <dbReference type="ChEBI" id="CHEBI:85445"/>
        <dbReference type="ChEBI" id="CHEBI:85448"/>
        <dbReference type="EC" id="2.1.1.63"/>
    </reaction>
</comment>
<evidence type="ECO:0000256" key="6">
    <source>
        <dbReference type="ARBA" id="ARBA00022763"/>
    </source>
</evidence>
<evidence type="ECO:0000256" key="3">
    <source>
        <dbReference type="ARBA" id="ARBA00011918"/>
    </source>
</evidence>
<dbReference type="SUPFAM" id="SSF53155">
    <property type="entry name" value="Methylated DNA-protein cysteine methyltransferase domain"/>
    <property type="match status" value="1"/>
</dbReference>
<evidence type="ECO:0000256" key="7">
    <source>
        <dbReference type="ARBA" id="ARBA00023204"/>
    </source>
</evidence>
<keyword evidence="4 11" id="KW-0489">Methyltransferase</keyword>